<dbReference type="AlphaFoldDB" id="A0A2U8PFJ3"/>
<sequence length="59" mass="6712">MCIRCDEVDLRIAQYERLRSAATDPLAIELLKIVINDFLNEKTALHRDGKPTTLLGELD</sequence>
<reference evidence="1 2" key="1">
    <citation type="journal article" date="2014" name="Int. J. Syst. Evol. Microbiol.">
        <title>Bradyrhizobium ottawaense sp. nov., a symbiotic nitrogen fixing bacterium from root nodules of soybeans in Canada.</title>
        <authorList>
            <person name="Yu X."/>
            <person name="Cloutier S."/>
            <person name="Tambong J.T."/>
            <person name="Bromfield E.S."/>
        </authorList>
    </citation>
    <scope>NUCLEOTIDE SEQUENCE [LARGE SCALE GENOMIC DNA]</scope>
    <source>
        <strain evidence="1 2">OO99</strain>
    </source>
</reference>
<gene>
    <name evidence="1" type="ORF">CIT37_32110</name>
</gene>
<proteinExistence type="predicted"/>
<organism evidence="1 2">
    <name type="scientific">Bradyrhizobium ottawaense</name>
    <dbReference type="NCBI Taxonomy" id="931866"/>
    <lineage>
        <taxon>Bacteria</taxon>
        <taxon>Pseudomonadati</taxon>
        <taxon>Pseudomonadota</taxon>
        <taxon>Alphaproteobacteria</taxon>
        <taxon>Hyphomicrobiales</taxon>
        <taxon>Nitrobacteraceae</taxon>
        <taxon>Bradyrhizobium</taxon>
    </lineage>
</organism>
<accession>A0A2U8PFJ3</accession>
<evidence type="ECO:0000313" key="2">
    <source>
        <dbReference type="Proteomes" id="UP000215703"/>
    </source>
</evidence>
<reference evidence="1 2" key="2">
    <citation type="journal article" date="2017" name="Syst. Appl. Microbiol.">
        <title>Soybeans inoculated with root zone soils of Canadian native legumes harbour diverse and novel Bradyrhizobium spp. that possess agricultural potential.</title>
        <authorList>
            <person name="Bromfield E.S.P."/>
            <person name="Cloutier S."/>
            <person name="Tambong J.T."/>
            <person name="Tran Thi T.V."/>
        </authorList>
    </citation>
    <scope>NUCLEOTIDE SEQUENCE [LARGE SCALE GENOMIC DNA]</scope>
    <source>
        <strain evidence="1 2">OO99</strain>
    </source>
</reference>
<dbReference type="Proteomes" id="UP000215703">
    <property type="component" value="Chromosome"/>
</dbReference>
<dbReference type="EMBL" id="CP029425">
    <property type="protein sequence ID" value="AWL96254.1"/>
    <property type="molecule type" value="Genomic_DNA"/>
</dbReference>
<protein>
    <submittedName>
        <fullName evidence="1">Uncharacterized protein</fullName>
    </submittedName>
</protein>
<evidence type="ECO:0000313" key="1">
    <source>
        <dbReference type="EMBL" id="AWL96254.1"/>
    </source>
</evidence>
<name>A0A2U8PFJ3_9BRAD</name>